<gene>
    <name evidence="2" type="ORF">BGW38_001182</name>
</gene>
<protein>
    <submittedName>
        <fullName evidence="2">Uncharacterized protein</fullName>
    </submittedName>
</protein>
<name>A0A9P6KI30_9FUNG</name>
<dbReference type="EMBL" id="JAABOA010000136">
    <property type="protein sequence ID" value="KAF9585698.1"/>
    <property type="molecule type" value="Genomic_DNA"/>
</dbReference>
<feature type="transmembrane region" description="Helical" evidence="1">
    <location>
        <begin position="75"/>
        <end position="93"/>
    </location>
</feature>
<dbReference type="Proteomes" id="UP000780801">
    <property type="component" value="Unassembled WGS sequence"/>
</dbReference>
<organism evidence="2 3">
    <name type="scientific">Lunasporangiospora selenospora</name>
    <dbReference type="NCBI Taxonomy" id="979761"/>
    <lineage>
        <taxon>Eukaryota</taxon>
        <taxon>Fungi</taxon>
        <taxon>Fungi incertae sedis</taxon>
        <taxon>Mucoromycota</taxon>
        <taxon>Mortierellomycotina</taxon>
        <taxon>Mortierellomycetes</taxon>
        <taxon>Mortierellales</taxon>
        <taxon>Mortierellaceae</taxon>
        <taxon>Lunasporangiospora</taxon>
    </lineage>
</organism>
<keyword evidence="1" id="KW-0472">Membrane</keyword>
<reference evidence="2" key="1">
    <citation type="journal article" date="2020" name="Fungal Divers.">
        <title>Resolving the Mortierellaceae phylogeny through synthesis of multi-gene phylogenetics and phylogenomics.</title>
        <authorList>
            <person name="Vandepol N."/>
            <person name="Liber J."/>
            <person name="Desiro A."/>
            <person name="Na H."/>
            <person name="Kennedy M."/>
            <person name="Barry K."/>
            <person name="Grigoriev I.V."/>
            <person name="Miller A.N."/>
            <person name="O'Donnell K."/>
            <person name="Stajich J.E."/>
            <person name="Bonito G."/>
        </authorList>
    </citation>
    <scope>NUCLEOTIDE SEQUENCE</scope>
    <source>
        <strain evidence="2">KOD1015</strain>
    </source>
</reference>
<evidence type="ECO:0000256" key="1">
    <source>
        <dbReference type="SAM" id="Phobius"/>
    </source>
</evidence>
<proteinExistence type="predicted"/>
<sequence length="237" mass="26525">MVPLKGKDADLIYSRALDSPKRYGLQTHILKIEQSHQSVLDGPKRPHSHLHPTLTSYNPSLAYLLQIHCALNKSAPYLVIFLLLLLATVQVVIAELPYAKYTVTHAQQLNPSPKPIGFDTDAVPEAPVIVGGEVYEWTLKKVWNQLYEIRTELDGSLFYLQRRDDKILASETRSNSLWKIKRHGDEGFTIEPLSDIWSTRALTVGKVFSGTLLGWVLTTANLHLKCCGISLLLASAK</sequence>
<dbReference type="AlphaFoldDB" id="A0A9P6KI30"/>
<accession>A0A9P6KI30</accession>
<evidence type="ECO:0000313" key="2">
    <source>
        <dbReference type="EMBL" id="KAF9585698.1"/>
    </source>
</evidence>
<keyword evidence="1" id="KW-0812">Transmembrane</keyword>
<evidence type="ECO:0000313" key="3">
    <source>
        <dbReference type="Proteomes" id="UP000780801"/>
    </source>
</evidence>
<keyword evidence="3" id="KW-1185">Reference proteome</keyword>
<comment type="caution">
    <text evidence="2">The sequence shown here is derived from an EMBL/GenBank/DDBJ whole genome shotgun (WGS) entry which is preliminary data.</text>
</comment>
<keyword evidence="1" id="KW-1133">Transmembrane helix</keyword>